<evidence type="ECO:0000313" key="4">
    <source>
        <dbReference type="Proteomes" id="UP001315686"/>
    </source>
</evidence>
<keyword evidence="2" id="KW-0808">Transferase</keyword>
<dbReference type="PANTHER" id="PTHR12049">
    <property type="entry name" value="PROTEIN ARGININE METHYLTRANSFERASE NDUFAF7, MITOCHONDRIAL"/>
    <property type="match status" value="1"/>
</dbReference>
<organism evidence="3 4">
    <name type="scientific">Harenicola maris</name>
    <dbReference type="NCBI Taxonomy" id="2841044"/>
    <lineage>
        <taxon>Bacteria</taxon>
        <taxon>Pseudomonadati</taxon>
        <taxon>Pseudomonadota</taxon>
        <taxon>Alphaproteobacteria</taxon>
        <taxon>Rhodobacterales</taxon>
        <taxon>Paracoccaceae</taxon>
        <taxon>Harenicola</taxon>
    </lineage>
</organism>
<dbReference type="InterPro" id="IPR003788">
    <property type="entry name" value="NDUFAF7"/>
</dbReference>
<dbReference type="RefSeq" id="WP_327794388.1">
    <property type="nucleotide sequence ID" value="NZ_JADQAZ010000002.1"/>
</dbReference>
<accession>A0AAP2CS06</accession>
<sequence>MTPLGQLLLSRIAMTGPMTVADYMTECLLHPEHGYYTSREPFGTAGDFITAPEISQMFGEMIGLCFAQAWRDQGSPKHFVLAELGPGRGTLLLDALRAGRAVPGFIEAAQIVLVEASERLREVQAQALSGHKVQWVEHLQALPEGPLFLIANEFFDALPIRQFQRETAGWSERMVGAEEGKLIFGLGPKTAMADLTDRLADTSEGQIIETCAQAPALMRLIAERITAQGGAALVIDYGDAPSRGDTLQAMRGHAYADPLAEPGRADLTAHVDFAPLITAAEAMGARVSPLTPQGVMLERLGITQRAQALAARLSNTALTTHIAAHRRLTHPEEMGSLFKAIAVTPPAAPLLAGFSPMASE</sequence>
<keyword evidence="1 3" id="KW-0489">Methyltransferase</keyword>
<name>A0AAP2CS06_9RHOB</name>
<dbReference type="Proteomes" id="UP001315686">
    <property type="component" value="Unassembled WGS sequence"/>
</dbReference>
<comment type="caution">
    <text evidence="3">The sequence shown here is derived from an EMBL/GenBank/DDBJ whole genome shotgun (WGS) entry which is preliminary data.</text>
</comment>
<protein>
    <submittedName>
        <fullName evidence="3">SAM-dependent methyltransferase</fullName>
    </submittedName>
</protein>
<dbReference type="GO" id="GO:0035243">
    <property type="term" value="F:protein-arginine omega-N symmetric methyltransferase activity"/>
    <property type="evidence" value="ECO:0007669"/>
    <property type="project" value="TreeGrafter"/>
</dbReference>
<dbReference type="Gene3D" id="3.40.50.12710">
    <property type="match status" value="1"/>
</dbReference>
<evidence type="ECO:0000256" key="1">
    <source>
        <dbReference type="ARBA" id="ARBA00022603"/>
    </source>
</evidence>
<dbReference type="Pfam" id="PF02636">
    <property type="entry name" value="Methyltransf_28"/>
    <property type="match status" value="1"/>
</dbReference>
<dbReference type="PANTHER" id="PTHR12049:SF7">
    <property type="entry name" value="PROTEIN ARGININE METHYLTRANSFERASE NDUFAF7, MITOCHONDRIAL"/>
    <property type="match status" value="1"/>
</dbReference>
<proteinExistence type="predicted"/>
<gene>
    <name evidence="3" type="ORF">IV417_12305</name>
</gene>
<dbReference type="GO" id="GO:0032259">
    <property type="term" value="P:methylation"/>
    <property type="evidence" value="ECO:0007669"/>
    <property type="project" value="UniProtKB-KW"/>
</dbReference>
<dbReference type="InterPro" id="IPR038375">
    <property type="entry name" value="NDUFAF7_sf"/>
</dbReference>
<dbReference type="EMBL" id="JADQAZ010000002">
    <property type="protein sequence ID" value="MBT0958172.1"/>
    <property type="molecule type" value="Genomic_DNA"/>
</dbReference>
<reference evidence="3 4" key="1">
    <citation type="journal article" date="2021" name="Arch. Microbiol.">
        <title>Harenicola maris gen. nov., sp. nov. isolated from the Sea of Japan shallow sediments.</title>
        <authorList>
            <person name="Romanenko L.A."/>
            <person name="Kurilenko V.V."/>
            <person name="Chernysheva N.Y."/>
            <person name="Tekutyeva L.A."/>
            <person name="Velansky P.V."/>
            <person name="Svetashev V.I."/>
            <person name="Isaeva M.P."/>
        </authorList>
    </citation>
    <scope>NUCLEOTIDE SEQUENCE [LARGE SCALE GENOMIC DNA]</scope>
    <source>
        <strain evidence="3 4">KMM 3653</strain>
    </source>
</reference>
<dbReference type="AlphaFoldDB" id="A0AAP2CS06"/>
<dbReference type="InterPro" id="IPR029063">
    <property type="entry name" value="SAM-dependent_MTases_sf"/>
</dbReference>
<keyword evidence="4" id="KW-1185">Reference proteome</keyword>
<dbReference type="SUPFAM" id="SSF53335">
    <property type="entry name" value="S-adenosyl-L-methionine-dependent methyltransferases"/>
    <property type="match status" value="1"/>
</dbReference>
<evidence type="ECO:0000256" key="2">
    <source>
        <dbReference type="ARBA" id="ARBA00022679"/>
    </source>
</evidence>
<evidence type="ECO:0000313" key="3">
    <source>
        <dbReference type="EMBL" id="MBT0958172.1"/>
    </source>
</evidence>